<evidence type="ECO:0008006" key="3">
    <source>
        <dbReference type="Google" id="ProtNLM"/>
    </source>
</evidence>
<keyword evidence="2" id="KW-1185">Reference proteome</keyword>
<dbReference type="EMBL" id="JAALFG010000004">
    <property type="protein sequence ID" value="NGP18920.1"/>
    <property type="molecule type" value="Genomic_DNA"/>
</dbReference>
<evidence type="ECO:0000313" key="1">
    <source>
        <dbReference type="EMBL" id="NGP18920.1"/>
    </source>
</evidence>
<reference evidence="1 2" key="2">
    <citation type="submission" date="2020-03" db="EMBL/GenBank/DDBJ databases">
        <title>Devosia chinhatensis sp. nov., isolated from a hexachlorocyclohexane (HCH) dump site in India.</title>
        <authorList>
            <person name="Kumar M."/>
            <person name="Lal R."/>
        </authorList>
    </citation>
    <scope>NUCLEOTIDE SEQUENCE [LARGE SCALE GENOMIC DNA]</scope>
    <source>
        <strain evidence="1 2">H239</strain>
    </source>
</reference>
<dbReference type="Gene3D" id="3.30.2000.20">
    <property type="match status" value="1"/>
</dbReference>
<dbReference type="RefSeq" id="WP_164535181.1">
    <property type="nucleotide sequence ID" value="NZ_JAALFG010000004.1"/>
</dbReference>
<reference evidence="1 2" key="1">
    <citation type="submission" date="2020-02" db="EMBL/GenBank/DDBJ databases">
        <authorList>
            <person name="Khan S.A."/>
            <person name="Jeon C.O."/>
            <person name="Chun B.H."/>
        </authorList>
    </citation>
    <scope>NUCLEOTIDE SEQUENCE [LARGE SCALE GENOMIC DNA]</scope>
    <source>
        <strain evidence="1 2">H239</strain>
    </source>
</reference>
<gene>
    <name evidence="1" type="ORF">G5575_15795</name>
</gene>
<protein>
    <recommendedName>
        <fullName evidence="3">Tail terminator</fullName>
    </recommendedName>
</protein>
<comment type="caution">
    <text evidence="1">The sequence shown here is derived from an EMBL/GenBank/DDBJ whole genome shotgun (WGS) entry which is preliminary data.</text>
</comment>
<accession>A0A6M1SP68</accession>
<name>A0A6M1SP68_9HYPH</name>
<organism evidence="1 2">
    <name type="scientific">Devosia aurantiaca</name>
    <dbReference type="NCBI Taxonomy" id="2714858"/>
    <lineage>
        <taxon>Bacteria</taxon>
        <taxon>Pseudomonadati</taxon>
        <taxon>Pseudomonadota</taxon>
        <taxon>Alphaproteobacteria</taxon>
        <taxon>Hyphomicrobiales</taxon>
        <taxon>Devosiaceae</taxon>
        <taxon>Devosia</taxon>
    </lineage>
</organism>
<dbReference type="Proteomes" id="UP000474802">
    <property type="component" value="Unassembled WGS sequence"/>
</dbReference>
<evidence type="ECO:0000313" key="2">
    <source>
        <dbReference type="Proteomes" id="UP000474802"/>
    </source>
</evidence>
<proteinExistence type="predicted"/>
<sequence length="151" mass="16585">MADFAGAKAAIRQRLVDLWTATPIAFQNEKPEGEWPPVDADGFASDAWVLLEVEATRSAMRGAGSPGQQIWVDEGFIYVHVFVPTGSGDQMASQHATAIGELFRGAVFYRETPGCYVRTWAPRIDGGGSGDDNGNWFRITMSVPFEYWHLG</sequence>
<dbReference type="AlphaFoldDB" id="A0A6M1SP68"/>